<name>A0ABN9DHX6_9NEOB</name>
<reference evidence="1" key="1">
    <citation type="submission" date="2023-05" db="EMBL/GenBank/DDBJ databases">
        <authorList>
            <person name="Stuckert A."/>
        </authorList>
    </citation>
    <scope>NUCLEOTIDE SEQUENCE</scope>
</reference>
<dbReference type="Proteomes" id="UP001162483">
    <property type="component" value="Unassembled WGS sequence"/>
</dbReference>
<evidence type="ECO:0000313" key="2">
    <source>
        <dbReference type="Proteomes" id="UP001162483"/>
    </source>
</evidence>
<organism evidence="1 2">
    <name type="scientific">Staurois parvus</name>
    <dbReference type="NCBI Taxonomy" id="386267"/>
    <lineage>
        <taxon>Eukaryota</taxon>
        <taxon>Metazoa</taxon>
        <taxon>Chordata</taxon>
        <taxon>Craniata</taxon>
        <taxon>Vertebrata</taxon>
        <taxon>Euteleostomi</taxon>
        <taxon>Amphibia</taxon>
        <taxon>Batrachia</taxon>
        <taxon>Anura</taxon>
        <taxon>Neobatrachia</taxon>
        <taxon>Ranoidea</taxon>
        <taxon>Ranidae</taxon>
        <taxon>Staurois</taxon>
    </lineage>
</organism>
<comment type="caution">
    <text evidence="1">The sequence shown here is derived from an EMBL/GenBank/DDBJ whole genome shotgun (WGS) entry which is preliminary data.</text>
</comment>
<protein>
    <submittedName>
        <fullName evidence="1">Uncharacterized protein</fullName>
    </submittedName>
</protein>
<proteinExistence type="predicted"/>
<keyword evidence="2" id="KW-1185">Reference proteome</keyword>
<sequence length="68" mass="7231">MIGTSYRGPRTEVPSDDRCFTVSGEHAQAGCREAVYKRPPKPAVPPSGRLYTTAGPEVGVKVSGQEVV</sequence>
<accession>A0ABN9DHX6</accession>
<dbReference type="EMBL" id="CATNWA010014473">
    <property type="protein sequence ID" value="CAI9572213.1"/>
    <property type="molecule type" value="Genomic_DNA"/>
</dbReference>
<feature type="non-terminal residue" evidence="1">
    <location>
        <position position="68"/>
    </location>
</feature>
<evidence type="ECO:0000313" key="1">
    <source>
        <dbReference type="EMBL" id="CAI9572213.1"/>
    </source>
</evidence>
<gene>
    <name evidence="1" type="ORF">SPARVUS_LOCUS7401339</name>
</gene>